<accession>A0A0B7JY73</accession>
<feature type="active site" evidence="5">
    <location>
        <position position="272"/>
    </location>
</feature>
<dbReference type="InterPro" id="IPR015590">
    <property type="entry name" value="Aldehyde_DH_dom"/>
</dbReference>
<gene>
    <name evidence="8" type="ORF">BN869_000004268_1</name>
</gene>
<dbReference type="FunFam" id="3.40.309.10:FF:000012">
    <property type="entry name" value="Betaine aldehyde dehydrogenase"/>
    <property type="match status" value="1"/>
</dbReference>
<dbReference type="Pfam" id="PF00171">
    <property type="entry name" value="Aldedh"/>
    <property type="match status" value="1"/>
</dbReference>
<dbReference type="PROSITE" id="PS00687">
    <property type="entry name" value="ALDEHYDE_DEHYDR_GLU"/>
    <property type="match status" value="1"/>
</dbReference>
<dbReference type="InterPro" id="IPR016161">
    <property type="entry name" value="Ald_DH/histidinol_DH"/>
</dbReference>
<dbReference type="InterPro" id="IPR016162">
    <property type="entry name" value="Ald_DH_N"/>
</dbReference>
<organism evidence="8">
    <name type="scientific">Bionectria ochroleuca</name>
    <name type="common">Gliocladium roseum</name>
    <dbReference type="NCBI Taxonomy" id="29856"/>
    <lineage>
        <taxon>Eukaryota</taxon>
        <taxon>Fungi</taxon>
        <taxon>Dikarya</taxon>
        <taxon>Ascomycota</taxon>
        <taxon>Pezizomycotina</taxon>
        <taxon>Sordariomycetes</taxon>
        <taxon>Hypocreomycetidae</taxon>
        <taxon>Hypocreales</taxon>
        <taxon>Bionectriaceae</taxon>
        <taxon>Clonostachys</taxon>
    </lineage>
</organism>
<name>A0A0B7JY73_BIOOC</name>
<evidence type="ECO:0000256" key="5">
    <source>
        <dbReference type="PROSITE-ProRule" id="PRU10007"/>
    </source>
</evidence>
<comment type="similarity">
    <text evidence="1 6">Belongs to the aldehyde dehydrogenase family.</text>
</comment>
<dbReference type="InterPro" id="IPR016163">
    <property type="entry name" value="Ald_DH_C"/>
</dbReference>
<evidence type="ECO:0000256" key="1">
    <source>
        <dbReference type="ARBA" id="ARBA00009986"/>
    </source>
</evidence>
<evidence type="ECO:0000256" key="6">
    <source>
        <dbReference type="RuleBase" id="RU003345"/>
    </source>
</evidence>
<evidence type="ECO:0000259" key="7">
    <source>
        <dbReference type="Pfam" id="PF00171"/>
    </source>
</evidence>
<dbReference type="Gene3D" id="3.40.309.10">
    <property type="entry name" value="Aldehyde Dehydrogenase, Chain A, domain 2"/>
    <property type="match status" value="1"/>
</dbReference>
<reference evidence="8" key="1">
    <citation type="submission" date="2015-01" db="EMBL/GenBank/DDBJ databases">
        <authorList>
            <person name="Durling Mikael"/>
        </authorList>
    </citation>
    <scope>NUCLEOTIDE SEQUENCE</scope>
</reference>
<dbReference type="GO" id="GO:0004029">
    <property type="term" value="F:aldehyde dehydrogenase (NAD+) activity"/>
    <property type="evidence" value="ECO:0007669"/>
    <property type="project" value="UniProtKB-EC"/>
</dbReference>
<evidence type="ECO:0000256" key="3">
    <source>
        <dbReference type="ARBA" id="ARBA00024226"/>
    </source>
</evidence>
<evidence type="ECO:0000256" key="4">
    <source>
        <dbReference type="ARBA" id="ARBA00049194"/>
    </source>
</evidence>
<evidence type="ECO:0000313" key="8">
    <source>
        <dbReference type="EMBL" id="CEO48212.1"/>
    </source>
</evidence>
<feature type="domain" description="Aldehyde dehydrogenase" evidence="7">
    <location>
        <begin position="35"/>
        <end position="492"/>
    </location>
</feature>
<dbReference type="PANTHER" id="PTHR11699">
    <property type="entry name" value="ALDEHYDE DEHYDROGENASE-RELATED"/>
    <property type="match status" value="1"/>
</dbReference>
<sequence>MVFPDFSSAPKASSGFTLPWNKDNLPKQLWINNEFVSSKSSKTIEVYNPKDGTLVANDVPVAGQDDVDAAVAAAEAAFPKWKKTLPRERRDLLNKLADLMIEHLPTLATLTRVTLGMPSGGFGTMEINVAAEAVRYAAGWADKFPGESHMQEDGFMKITRQEPLGVVAAIIPFNAPIAVLCHKIGGALITGNCFIIKPSEKTPFATLALGQLAKEAGFPPGVIQVLSGDGSTGALLASHMRIRGITFTGSAATGRKVQEASAKSNFKRVTLELGGKSPAMIFDDANLDIAVAWCVNGITMNSGQACVAASRVYVQEGIYPKFVEAYRAALEARAKTVGDPDESSTQMGPIVDKLQFDRARGFIERAKTQHKLLTGGIDGYFIPPTAFTDVPEDAEIVKTEIFGPVAVINTFKTEKEALAKANDTEYGLFAGVFTQDINKAMRIVAETESGMVGVNCMSYASTSVPFGGAKQSGVGRESGIDGLRGFTEPKTVFINLNY</sequence>
<dbReference type="EC" id="1.2.1.3" evidence="3"/>
<proteinExistence type="inferred from homology"/>
<dbReference type="SUPFAM" id="SSF53720">
    <property type="entry name" value="ALDH-like"/>
    <property type="match status" value="1"/>
</dbReference>
<dbReference type="Gene3D" id="3.40.605.10">
    <property type="entry name" value="Aldehyde Dehydrogenase, Chain A, domain 1"/>
    <property type="match status" value="1"/>
</dbReference>
<evidence type="ECO:0000256" key="2">
    <source>
        <dbReference type="ARBA" id="ARBA00023002"/>
    </source>
</evidence>
<comment type="catalytic activity">
    <reaction evidence="4">
        <text>an aldehyde + NAD(+) + H2O = a carboxylate + NADH + 2 H(+)</text>
        <dbReference type="Rhea" id="RHEA:16185"/>
        <dbReference type="ChEBI" id="CHEBI:15377"/>
        <dbReference type="ChEBI" id="CHEBI:15378"/>
        <dbReference type="ChEBI" id="CHEBI:17478"/>
        <dbReference type="ChEBI" id="CHEBI:29067"/>
        <dbReference type="ChEBI" id="CHEBI:57540"/>
        <dbReference type="ChEBI" id="CHEBI:57945"/>
        <dbReference type="EC" id="1.2.1.3"/>
    </reaction>
</comment>
<dbReference type="AlphaFoldDB" id="A0A0B7JY73"/>
<dbReference type="InterPro" id="IPR029510">
    <property type="entry name" value="Ald_DH_CS_GLU"/>
</dbReference>
<protein>
    <recommendedName>
        <fullName evidence="3">aldehyde dehydrogenase (NAD(+))</fullName>
        <ecNumber evidence="3">1.2.1.3</ecNumber>
    </recommendedName>
</protein>
<dbReference type="FunFam" id="3.40.605.10:FF:000007">
    <property type="entry name" value="NAD/NADP-dependent betaine aldehyde dehydrogenase"/>
    <property type="match status" value="1"/>
</dbReference>
<keyword evidence="2 6" id="KW-0560">Oxidoreductase</keyword>
<dbReference type="EMBL" id="CDPU01000010">
    <property type="protein sequence ID" value="CEO48212.1"/>
    <property type="molecule type" value="Genomic_DNA"/>
</dbReference>